<dbReference type="InterPro" id="IPR007219">
    <property type="entry name" value="XnlR_reg_dom"/>
</dbReference>
<dbReference type="PROSITE" id="PS00463">
    <property type="entry name" value="ZN2_CY6_FUNGAL_1"/>
    <property type="match status" value="1"/>
</dbReference>
<evidence type="ECO:0000256" key="3">
    <source>
        <dbReference type="ARBA" id="ARBA00023125"/>
    </source>
</evidence>
<dbReference type="PROSITE" id="PS50048">
    <property type="entry name" value="ZN2_CY6_FUNGAL_2"/>
    <property type="match status" value="1"/>
</dbReference>
<dbReference type="GO" id="GO:0006351">
    <property type="term" value="P:DNA-templated transcription"/>
    <property type="evidence" value="ECO:0007669"/>
    <property type="project" value="InterPro"/>
</dbReference>
<accession>A0A0D2DZB9</accession>
<feature type="compositionally biased region" description="Low complexity" evidence="6">
    <location>
        <begin position="84"/>
        <end position="97"/>
    </location>
</feature>
<dbReference type="OrthoDB" id="4161332at2759"/>
<evidence type="ECO:0000259" key="7">
    <source>
        <dbReference type="PROSITE" id="PS50048"/>
    </source>
</evidence>
<dbReference type="InterPro" id="IPR036864">
    <property type="entry name" value="Zn2-C6_fun-type_DNA-bd_sf"/>
</dbReference>
<protein>
    <recommendedName>
        <fullName evidence="7">Zn(2)-C6 fungal-type domain-containing protein</fullName>
    </recommendedName>
</protein>
<dbReference type="RefSeq" id="XP_013286944.1">
    <property type="nucleotide sequence ID" value="XM_013431490.1"/>
</dbReference>
<dbReference type="CDD" id="cd12148">
    <property type="entry name" value="fungal_TF_MHR"/>
    <property type="match status" value="1"/>
</dbReference>
<organism evidence="8 9">
    <name type="scientific">Fonsecaea pedrosoi CBS 271.37</name>
    <dbReference type="NCBI Taxonomy" id="1442368"/>
    <lineage>
        <taxon>Eukaryota</taxon>
        <taxon>Fungi</taxon>
        <taxon>Dikarya</taxon>
        <taxon>Ascomycota</taxon>
        <taxon>Pezizomycotina</taxon>
        <taxon>Eurotiomycetes</taxon>
        <taxon>Chaetothyriomycetidae</taxon>
        <taxon>Chaetothyriales</taxon>
        <taxon>Herpotrichiellaceae</taxon>
        <taxon>Fonsecaea</taxon>
    </lineage>
</organism>
<dbReference type="SMART" id="SM00906">
    <property type="entry name" value="Fungal_trans"/>
    <property type="match status" value="1"/>
</dbReference>
<feature type="compositionally biased region" description="Basic residues" evidence="6">
    <location>
        <begin position="56"/>
        <end position="70"/>
    </location>
</feature>
<evidence type="ECO:0000313" key="8">
    <source>
        <dbReference type="EMBL" id="KIW83136.1"/>
    </source>
</evidence>
<dbReference type="AlphaFoldDB" id="A0A0D2DZB9"/>
<dbReference type="GO" id="GO:0008270">
    <property type="term" value="F:zinc ion binding"/>
    <property type="evidence" value="ECO:0007669"/>
    <property type="project" value="InterPro"/>
</dbReference>
<keyword evidence="4" id="KW-0804">Transcription</keyword>
<keyword evidence="5" id="KW-0539">Nucleus</keyword>
<dbReference type="PANTHER" id="PTHR47425:SF3">
    <property type="entry name" value="ZN(II)2CYS6 TRANSCRIPTION FACTOR (EUROFUNG)"/>
    <property type="match status" value="1"/>
</dbReference>
<evidence type="ECO:0000256" key="6">
    <source>
        <dbReference type="SAM" id="MobiDB-lite"/>
    </source>
</evidence>
<dbReference type="InterPro" id="IPR052761">
    <property type="entry name" value="Fungal_Detox/Toxin_TFs"/>
</dbReference>
<keyword evidence="3" id="KW-0238">DNA-binding</keyword>
<keyword evidence="2" id="KW-0805">Transcription regulation</keyword>
<dbReference type="GO" id="GO:0000981">
    <property type="term" value="F:DNA-binding transcription factor activity, RNA polymerase II-specific"/>
    <property type="evidence" value="ECO:0007669"/>
    <property type="project" value="InterPro"/>
</dbReference>
<dbReference type="VEuPathDB" id="FungiDB:Z517_02380"/>
<evidence type="ECO:0000256" key="4">
    <source>
        <dbReference type="ARBA" id="ARBA00023163"/>
    </source>
</evidence>
<dbReference type="HOGENOM" id="CLU_006329_1_4_1"/>
<dbReference type="GeneID" id="25301870"/>
<feature type="domain" description="Zn(2)-C6 fungal-type" evidence="7">
    <location>
        <begin position="20"/>
        <end position="52"/>
    </location>
</feature>
<dbReference type="PANTHER" id="PTHR47425">
    <property type="entry name" value="FARB-RELATED"/>
    <property type="match status" value="1"/>
</dbReference>
<evidence type="ECO:0000256" key="2">
    <source>
        <dbReference type="ARBA" id="ARBA00023015"/>
    </source>
</evidence>
<dbReference type="SUPFAM" id="SSF57701">
    <property type="entry name" value="Zn2/Cys6 DNA-binding domain"/>
    <property type="match status" value="1"/>
</dbReference>
<dbReference type="Pfam" id="PF04082">
    <property type="entry name" value="Fungal_trans"/>
    <property type="match status" value="1"/>
</dbReference>
<feature type="compositionally biased region" description="Polar residues" evidence="6">
    <location>
        <begin position="71"/>
        <end position="83"/>
    </location>
</feature>
<feature type="region of interest" description="Disordered" evidence="6">
    <location>
        <begin position="55"/>
        <end position="120"/>
    </location>
</feature>
<dbReference type="Proteomes" id="UP000053029">
    <property type="component" value="Unassembled WGS sequence"/>
</dbReference>
<evidence type="ECO:0000256" key="1">
    <source>
        <dbReference type="ARBA" id="ARBA00022723"/>
    </source>
</evidence>
<evidence type="ECO:0000313" key="9">
    <source>
        <dbReference type="Proteomes" id="UP000053029"/>
    </source>
</evidence>
<keyword evidence="9" id="KW-1185">Reference proteome</keyword>
<dbReference type="GO" id="GO:0003677">
    <property type="term" value="F:DNA binding"/>
    <property type="evidence" value="ECO:0007669"/>
    <property type="project" value="UniProtKB-KW"/>
</dbReference>
<dbReference type="CDD" id="cd00067">
    <property type="entry name" value="GAL4"/>
    <property type="match status" value="1"/>
</dbReference>
<reference evidence="8 9" key="1">
    <citation type="submission" date="2015-01" db="EMBL/GenBank/DDBJ databases">
        <title>The Genome Sequence of Fonsecaea pedrosoi CBS 271.37.</title>
        <authorList>
            <consortium name="The Broad Institute Genomics Platform"/>
            <person name="Cuomo C."/>
            <person name="de Hoog S."/>
            <person name="Gorbushina A."/>
            <person name="Stielow B."/>
            <person name="Teixiera M."/>
            <person name="Abouelleil A."/>
            <person name="Chapman S.B."/>
            <person name="Priest M."/>
            <person name="Young S.K."/>
            <person name="Wortman J."/>
            <person name="Nusbaum C."/>
            <person name="Birren B."/>
        </authorList>
    </citation>
    <scope>NUCLEOTIDE SEQUENCE [LARGE SCALE GENOMIC DNA]</scope>
    <source>
        <strain evidence="8 9">CBS 271.37</strain>
    </source>
</reference>
<dbReference type="Pfam" id="PF00172">
    <property type="entry name" value="Zn_clus"/>
    <property type="match status" value="1"/>
</dbReference>
<dbReference type="SMART" id="SM00066">
    <property type="entry name" value="GAL4"/>
    <property type="match status" value="1"/>
</dbReference>
<name>A0A0D2DZB9_9EURO</name>
<proteinExistence type="predicted"/>
<keyword evidence="1" id="KW-0479">Metal-binding</keyword>
<dbReference type="EMBL" id="KN846970">
    <property type="protein sequence ID" value="KIW83136.1"/>
    <property type="molecule type" value="Genomic_DNA"/>
</dbReference>
<dbReference type="Gene3D" id="4.10.240.10">
    <property type="entry name" value="Zn(2)-C6 fungal-type DNA-binding domain"/>
    <property type="match status" value="1"/>
</dbReference>
<dbReference type="InterPro" id="IPR001138">
    <property type="entry name" value="Zn2Cys6_DnaBD"/>
</dbReference>
<gene>
    <name evidence="8" type="ORF">Z517_02380</name>
</gene>
<evidence type="ECO:0000256" key="5">
    <source>
        <dbReference type="ARBA" id="ARBA00023242"/>
    </source>
</evidence>
<sequence length="735" mass="81767">MSTAAASDGWPVKKRRAPIACTACHARKVRCNVVLVGQPCSNCQQDQTQCALHVSARGKHKRRRLNKNSHLHTATPPSLSSSGPTADAQTQPPATTDFADSNPSITPPSQPPSRDEYESQANVEAYRNIVDAVETNGAKVPLYVAAKQNVSGELQSLRFIFHVARDKSIASKAHYLVPQPKRRQLSPEEYACLQAKGAFSTESDDLRNELLGLFFDYVYPILPIIDPYDFRRRYEAGGIQSISPLLLQSMFLAASNFISTDGLKRSGWPSLMHMKRRFYERAKALYDFDYETDKICLIQSVLLLGYWLGQAHDRTDSWHWVGVAISLSQSVGLHRDPGFSDVPPSQRSLWRRIWWCCFYRDRCIALGMGRAFRINAEDCDVKELTLEDLVHTAKDSSTSSSNANLNLDEESAAIVAKCNNYAPIFLEIVKLSQILGEVLASVYRPRKEPMSWSVIEYLEDKLARWQAALDSRCRVDIPLTTMNEPIAMTLHKYYIQILHHVTVVTMYKPFVFQDDLLPTRPGSDICARIAWEGCQLSAFAATDGFRKLSELELVRFLPPESVTMLISIIAILFVAKCLSTGMKWHLASQNLDLAMLVVQQLQEKYLAARFIFAYYTAAFEKVAPSQRPLLDSASASTTASSTLPAGSYSNAFPNLAVASATTTDDIENVPRIYDAGIDGRGGPGTTSPFNAVESFSSGQEDHLSTWAECFPASMAADFDILFGAEGIMRGFEELV</sequence>